<dbReference type="SUPFAM" id="SSF56801">
    <property type="entry name" value="Acetyl-CoA synthetase-like"/>
    <property type="match status" value="1"/>
</dbReference>
<reference evidence="4 5" key="1">
    <citation type="journal article" date="2015" name="Mol. Plant Microbe Interact.">
        <title>Genome, transcriptome, and functional analyses of Penicillium expansum provide new insights into secondary metabolism and pathogenicity.</title>
        <authorList>
            <person name="Ballester A.R."/>
            <person name="Marcet-Houben M."/>
            <person name="Levin E."/>
            <person name="Sela N."/>
            <person name="Selma-Lazaro C."/>
            <person name="Carmona L."/>
            <person name="Wisniewski M."/>
            <person name="Droby S."/>
            <person name="Gonzalez-Candelas L."/>
            <person name="Gabaldon T."/>
        </authorList>
    </citation>
    <scope>NUCLEOTIDE SEQUENCE [LARGE SCALE GENOMIC DNA]</scope>
    <source>
        <strain evidence="4 5">MD-8</strain>
    </source>
</reference>
<dbReference type="Pfam" id="PF00501">
    <property type="entry name" value="AMP-binding"/>
    <property type="match status" value="1"/>
</dbReference>
<dbReference type="VEuPathDB" id="FungiDB:PEXP_049860"/>
<evidence type="ECO:0000256" key="1">
    <source>
        <dbReference type="ARBA" id="ARBA00006432"/>
    </source>
</evidence>
<name>A0A0A2JUV4_PENEN</name>
<organism evidence="4 5">
    <name type="scientific">Penicillium expansum</name>
    <name type="common">Blue mold rot fungus</name>
    <dbReference type="NCBI Taxonomy" id="27334"/>
    <lineage>
        <taxon>Eukaryota</taxon>
        <taxon>Fungi</taxon>
        <taxon>Dikarya</taxon>
        <taxon>Ascomycota</taxon>
        <taxon>Pezizomycotina</taxon>
        <taxon>Eurotiomycetes</taxon>
        <taxon>Eurotiomycetidae</taxon>
        <taxon>Eurotiales</taxon>
        <taxon>Aspergillaceae</taxon>
        <taxon>Penicillium</taxon>
    </lineage>
</organism>
<gene>
    <name evidence="4" type="ORF">PEX2_072390</name>
</gene>
<dbReference type="RefSeq" id="XP_016600429.1">
    <property type="nucleotide sequence ID" value="XM_016744509.1"/>
</dbReference>
<comment type="similarity">
    <text evidence="1">Belongs to the ATP-dependent AMP-binding enzyme family.</text>
</comment>
<evidence type="ECO:0000259" key="3">
    <source>
        <dbReference type="Pfam" id="PF00501"/>
    </source>
</evidence>
<dbReference type="AlphaFoldDB" id="A0A0A2JUV4"/>
<dbReference type="InterPro" id="IPR000873">
    <property type="entry name" value="AMP-dep_synth/lig_dom"/>
</dbReference>
<dbReference type="PANTHER" id="PTHR24096">
    <property type="entry name" value="LONG-CHAIN-FATTY-ACID--COA LIGASE"/>
    <property type="match status" value="1"/>
</dbReference>
<dbReference type="GO" id="GO:0019748">
    <property type="term" value="P:secondary metabolic process"/>
    <property type="evidence" value="ECO:0007669"/>
    <property type="project" value="TreeGrafter"/>
</dbReference>
<dbReference type="Gene3D" id="3.40.50.12780">
    <property type="entry name" value="N-terminal domain of ligase-like"/>
    <property type="match status" value="1"/>
</dbReference>
<keyword evidence="5" id="KW-1185">Reference proteome</keyword>
<sequence>MGPQLQRLAESKLKCKISQAWGLTETTGAVTWLPWDREDTTGSTSQLLPNTRLKIVDGSERPVQDGHSGEILVRGPNVMLGYWENKEVTAQAFTADGWFRTGDIGTRKDGKFYIVDRKKELIKFKGLQVAPADIEAVLIEHDQILDAGVVGIPDPQLAGNEIPQAFNRPKTRKEFDKRRRRQKVYVIPRNLSGKILRRKLVQFEEHERPLKL</sequence>
<evidence type="ECO:0000313" key="5">
    <source>
        <dbReference type="Proteomes" id="UP000030143"/>
    </source>
</evidence>
<proteinExistence type="inferred from homology"/>
<dbReference type="HOGENOM" id="CLU_000022_17_0_1"/>
<dbReference type="Gene3D" id="3.30.300.30">
    <property type="match status" value="1"/>
</dbReference>
<evidence type="ECO:0000256" key="2">
    <source>
        <dbReference type="ARBA" id="ARBA00022598"/>
    </source>
</evidence>
<dbReference type="GO" id="GO:0016405">
    <property type="term" value="F:CoA-ligase activity"/>
    <property type="evidence" value="ECO:0007669"/>
    <property type="project" value="TreeGrafter"/>
</dbReference>
<dbReference type="InterPro" id="IPR045851">
    <property type="entry name" value="AMP-bd_C_sf"/>
</dbReference>
<dbReference type="GeneID" id="27679929"/>
<dbReference type="STRING" id="27334.A0A0A2JUV4"/>
<evidence type="ECO:0000313" key="4">
    <source>
        <dbReference type="EMBL" id="KGO59164.1"/>
    </source>
</evidence>
<dbReference type="InterPro" id="IPR042099">
    <property type="entry name" value="ANL_N_sf"/>
</dbReference>
<dbReference type="EMBL" id="JQFZ01000103">
    <property type="protein sequence ID" value="KGO59164.1"/>
    <property type="molecule type" value="Genomic_DNA"/>
</dbReference>
<accession>A0A0A2JUV4</accession>
<keyword evidence="2 4" id="KW-0436">Ligase</keyword>
<protein>
    <submittedName>
        <fullName evidence="4">AMP-dependent synthetase/ligase</fullName>
    </submittedName>
</protein>
<dbReference type="Proteomes" id="UP000030143">
    <property type="component" value="Unassembled WGS sequence"/>
</dbReference>
<feature type="domain" description="AMP-dependent synthetase/ligase" evidence="3">
    <location>
        <begin position="2"/>
        <end position="83"/>
    </location>
</feature>
<comment type="caution">
    <text evidence="4">The sequence shown here is derived from an EMBL/GenBank/DDBJ whole genome shotgun (WGS) entry which is preliminary data.</text>
</comment>
<dbReference type="PANTHER" id="PTHR24096:SF149">
    <property type="entry name" value="AMP-BINDING DOMAIN-CONTAINING PROTEIN-RELATED"/>
    <property type="match status" value="1"/>
</dbReference>